<dbReference type="Proteomes" id="UP000887565">
    <property type="component" value="Unplaced"/>
</dbReference>
<protein>
    <submittedName>
        <fullName evidence="2">Uncharacterized protein</fullName>
    </submittedName>
</protein>
<evidence type="ECO:0000313" key="2">
    <source>
        <dbReference type="WBParaSite" id="nRc.2.0.1.t45090-RA"/>
    </source>
</evidence>
<evidence type="ECO:0000313" key="1">
    <source>
        <dbReference type="Proteomes" id="UP000887565"/>
    </source>
</evidence>
<name>A0A915L5N2_ROMCU</name>
<reference evidence="2" key="1">
    <citation type="submission" date="2022-11" db="UniProtKB">
        <authorList>
            <consortium name="WormBaseParasite"/>
        </authorList>
    </citation>
    <scope>IDENTIFICATION</scope>
</reference>
<accession>A0A915L5N2</accession>
<keyword evidence="1" id="KW-1185">Reference proteome</keyword>
<dbReference type="WBParaSite" id="nRc.2.0.1.t45090-RA">
    <property type="protein sequence ID" value="nRc.2.0.1.t45090-RA"/>
    <property type="gene ID" value="nRc.2.0.1.g45090"/>
</dbReference>
<sequence>MFNYRTKVYKQFIETFLTEMPVFYQLTIGEQAKTLMNVQQLANTVPKAHSVLNATKPEISTTEPPILVNQAVPDAMSP</sequence>
<organism evidence="1 2">
    <name type="scientific">Romanomermis culicivorax</name>
    <name type="common">Nematode worm</name>
    <dbReference type="NCBI Taxonomy" id="13658"/>
    <lineage>
        <taxon>Eukaryota</taxon>
        <taxon>Metazoa</taxon>
        <taxon>Ecdysozoa</taxon>
        <taxon>Nematoda</taxon>
        <taxon>Enoplea</taxon>
        <taxon>Dorylaimia</taxon>
        <taxon>Mermithida</taxon>
        <taxon>Mermithoidea</taxon>
        <taxon>Mermithidae</taxon>
        <taxon>Romanomermis</taxon>
    </lineage>
</organism>
<proteinExistence type="predicted"/>
<dbReference type="AlphaFoldDB" id="A0A915L5N2"/>